<feature type="compositionally biased region" description="Basic residues" evidence="7">
    <location>
        <begin position="324"/>
        <end position="336"/>
    </location>
</feature>
<keyword evidence="6" id="KW-0175">Coiled coil</keyword>
<dbReference type="GO" id="GO:0045292">
    <property type="term" value="P:mRNA cis splicing, via spliceosome"/>
    <property type="evidence" value="ECO:0007669"/>
    <property type="project" value="TreeGrafter"/>
</dbReference>
<keyword evidence="9" id="KW-1185">Reference proteome</keyword>
<evidence type="ECO:0000313" key="9">
    <source>
        <dbReference type="Proteomes" id="UP000183809"/>
    </source>
</evidence>
<keyword evidence="4" id="KW-0508">mRNA splicing</keyword>
<dbReference type="OrthoDB" id="5583at2759"/>
<feature type="region of interest" description="Disordered" evidence="7">
    <location>
        <begin position="393"/>
        <end position="518"/>
    </location>
</feature>
<feature type="region of interest" description="Disordered" evidence="7">
    <location>
        <begin position="52"/>
        <end position="95"/>
    </location>
</feature>
<dbReference type="InterPro" id="IPR005011">
    <property type="entry name" value="SNU66/SART1"/>
</dbReference>
<sequence length="701" mass="78528">MPRDTSAASPVSSGLATASPQRLPSPSRDPAPHSSPIMDAISIEEANKIRVAMGMKPLPVPGKEDTSGPVFKEPSADSDDDDPASTLETRSAAAYDNWKQIEEEKAAKAKLQAKKDAIKKARDQAQRFAKLEGQGLGEGDDVDAKTWLAGQKKRQKKIDKARKLEQELAEQEAALQAEYTAKDLAGVKVAHEFDQLGEGEEHILTLKDTAVDDDEAGDELENLGLAESERVKERLDSKKRKRAYDPNDIDESGQPSILAQYDEEIDGKKRKVFTLDGQGRTVEETQKIKNDGTLGQSKIKINLDLLQDDTPISDYVDPSEVKIKKPKKKKEKKSRKKAVDDDDIFPMPAPAAPKETGGMEVDPAGPAPRKKIVEDFIDDEDLQANLAMQRRAALKKRKKMRPEDLARQFREEASATPDVMDTVEAPEDEPGLVIDETSEFVANLQGPTERPERQRNKSSQPRSRAVSEAANGVDEEGDVNMDQSYAEVEEAQERAARKARSESVPELTTTGLEEEETVDRGIAATLNLLKQRGQIAEMNGGELNHRHIEHQRFLAEKSKMELDAEVRAKLQRERDRRSGRLEHMSAREREAMAQKANQDRDRLESRKMADIFNKEYKPNVELKYIDEFGRRMNQKEAFKHLSHQFHGKGSGKQKTEKRLKKIEEEKQRESMSSIDSSQHTAMNTAMDSTAKKNRQAGVRLQ</sequence>
<feature type="compositionally biased region" description="Basic and acidic residues" evidence="7">
    <location>
        <begin position="491"/>
        <end position="503"/>
    </location>
</feature>
<feature type="coiled-coil region" evidence="6">
    <location>
        <begin position="101"/>
        <end position="181"/>
    </location>
</feature>
<comment type="subcellular location">
    <subcellularLocation>
        <location evidence="1">Nucleus</location>
    </subcellularLocation>
</comment>
<feature type="compositionally biased region" description="Basic and acidic residues" evidence="7">
    <location>
        <begin position="401"/>
        <end position="413"/>
    </location>
</feature>
<dbReference type="GeneID" id="31016360"/>
<proteinExistence type="inferred from homology"/>
<dbReference type="EMBL" id="MNUE01000044">
    <property type="protein sequence ID" value="OJD31798.1"/>
    <property type="molecule type" value="Genomic_DNA"/>
</dbReference>
<feature type="region of interest" description="Disordered" evidence="7">
    <location>
        <begin position="230"/>
        <end position="263"/>
    </location>
</feature>
<dbReference type="Proteomes" id="UP000183809">
    <property type="component" value="Unassembled WGS sequence"/>
</dbReference>
<dbReference type="PANTHER" id="PTHR14152:SF5">
    <property type="entry name" value="U4_U6.U5 TRI-SNRNP-ASSOCIATED PROTEIN 1"/>
    <property type="match status" value="1"/>
</dbReference>
<dbReference type="GO" id="GO:0046540">
    <property type="term" value="C:U4/U6 x U5 tri-snRNP complex"/>
    <property type="evidence" value="ECO:0007669"/>
    <property type="project" value="InterPro"/>
</dbReference>
<keyword evidence="5" id="KW-0539">Nucleus</keyword>
<dbReference type="RefSeq" id="XP_020128058.1">
    <property type="nucleotide sequence ID" value="XM_020276099.1"/>
</dbReference>
<dbReference type="STRING" id="236234.A0A1J9QS62"/>
<evidence type="ECO:0000256" key="7">
    <source>
        <dbReference type="SAM" id="MobiDB-lite"/>
    </source>
</evidence>
<comment type="similarity">
    <text evidence="2">Belongs to the SNU66/SART1 family.</text>
</comment>
<keyword evidence="3" id="KW-0507">mRNA processing</keyword>
<gene>
    <name evidence="8" type="ORF">BKCO1_4400043</name>
</gene>
<dbReference type="PANTHER" id="PTHR14152">
    <property type="entry name" value="SQUAMOUS CELL CARCINOMA ANTIGEN RECOGNISED BY CYTOTOXIC T LYMPHOCYTES"/>
    <property type="match status" value="1"/>
</dbReference>
<comment type="caution">
    <text evidence="8">The sequence shown here is derived from an EMBL/GenBank/DDBJ whole genome shotgun (WGS) entry which is preliminary data.</text>
</comment>
<feature type="compositionally biased region" description="Basic and acidic residues" evidence="7">
    <location>
        <begin position="653"/>
        <end position="669"/>
    </location>
</feature>
<feature type="compositionally biased region" description="Basic residues" evidence="7">
    <location>
        <begin position="642"/>
        <end position="652"/>
    </location>
</feature>
<evidence type="ECO:0000256" key="1">
    <source>
        <dbReference type="ARBA" id="ARBA00004123"/>
    </source>
</evidence>
<protein>
    <submittedName>
        <fullName evidence="8">Dna binding protein sart</fullName>
    </submittedName>
</protein>
<feature type="compositionally biased region" description="Polar residues" evidence="7">
    <location>
        <begin position="1"/>
        <end position="24"/>
    </location>
</feature>
<feature type="compositionally biased region" description="Polar residues" evidence="7">
    <location>
        <begin position="670"/>
        <end position="687"/>
    </location>
</feature>
<evidence type="ECO:0000256" key="4">
    <source>
        <dbReference type="ARBA" id="ARBA00023187"/>
    </source>
</evidence>
<reference evidence="8 9" key="1">
    <citation type="submission" date="2016-10" db="EMBL/GenBank/DDBJ databases">
        <title>Proteomics and genomics reveal pathogen-plant mechanisms compatible with a hemibiotrophic lifestyle of Diplodia corticola.</title>
        <authorList>
            <person name="Fernandes I."/>
            <person name="De Jonge R."/>
            <person name="Van De Peer Y."/>
            <person name="Devreese B."/>
            <person name="Alves A."/>
            <person name="Esteves A.C."/>
        </authorList>
    </citation>
    <scope>NUCLEOTIDE SEQUENCE [LARGE SCALE GENOMIC DNA]</scope>
    <source>
        <strain evidence="8 9">CBS 112549</strain>
    </source>
</reference>
<organism evidence="8 9">
    <name type="scientific">Diplodia corticola</name>
    <dbReference type="NCBI Taxonomy" id="236234"/>
    <lineage>
        <taxon>Eukaryota</taxon>
        <taxon>Fungi</taxon>
        <taxon>Dikarya</taxon>
        <taxon>Ascomycota</taxon>
        <taxon>Pezizomycotina</taxon>
        <taxon>Dothideomycetes</taxon>
        <taxon>Dothideomycetes incertae sedis</taxon>
        <taxon>Botryosphaeriales</taxon>
        <taxon>Botryosphaeriaceae</taxon>
        <taxon>Diplodia</taxon>
    </lineage>
</organism>
<dbReference type="GO" id="GO:0000481">
    <property type="term" value="P:maturation of 5S rRNA"/>
    <property type="evidence" value="ECO:0007669"/>
    <property type="project" value="TreeGrafter"/>
</dbReference>
<accession>A0A1J9QS62</accession>
<dbReference type="AlphaFoldDB" id="A0A1J9QS62"/>
<evidence type="ECO:0000256" key="3">
    <source>
        <dbReference type="ARBA" id="ARBA00022664"/>
    </source>
</evidence>
<feature type="region of interest" description="Disordered" evidence="7">
    <location>
        <begin position="1"/>
        <end position="39"/>
    </location>
</feature>
<feature type="region of interest" description="Disordered" evidence="7">
    <location>
        <begin position="642"/>
        <end position="701"/>
    </location>
</feature>
<evidence type="ECO:0000256" key="6">
    <source>
        <dbReference type="SAM" id="Coils"/>
    </source>
</evidence>
<dbReference type="InterPro" id="IPR045347">
    <property type="entry name" value="HIND"/>
</dbReference>
<feature type="region of interest" description="Disordered" evidence="7">
    <location>
        <begin position="309"/>
        <end position="367"/>
    </location>
</feature>
<dbReference type="Pfam" id="PF19252">
    <property type="entry name" value="HIND"/>
    <property type="match status" value="1"/>
</dbReference>
<evidence type="ECO:0000313" key="8">
    <source>
        <dbReference type="EMBL" id="OJD31798.1"/>
    </source>
</evidence>
<evidence type="ECO:0000256" key="5">
    <source>
        <dbReference type="ARBA" id="ARBA00023242"/>
    </source>
</evidence>
<dbReference type="Pfam" id="PF03343">
    <property type="entry name" value="SART-1"/>
    <property type="match status" value="1"/>
</dbReference>
<evidence type="ECO:0000256" key="2">
    <source>
        <dbReference type="ARBA" id="ARBA00006076"/>
    </source>
</evidence>
<name>A0A1J9QS62_9PEZI</name>